<organism evidence="1 2">
    <name type="scientific">Aphis glycines</name>
    <name type="common">Soybean aphid</name>
    <dbReference type="NCBI Taxonomy" id="307491"/>
    <lineage>
        <taxon>Eukaryota</taxon>
        <taxon>Metazoa</taxon>
        <taxon>Ecdysozoa</taxon>
        <taxon>Arthropoda</taxon>
        <taxon>Hexapoda</taxon>
        <taxon>Insecta</taxon>
        <taxon>Pterygota</taxon>
        <taxon>Neoptera</taxon>
        <taxon>Paraneoptera</taxon>
        <taxon>Hemiptera</taxon>
        <taxon>Sternorrhyncha</taxon>
        <taxon>Aphidomorpha</taxon>
        <taxon>Aphidoidea</taxon>
        <taxon>Aphididae</taxon>
        <taxon>Aphidini</taxon>
        <taxon>Aphis</taxon>
        <taxon>Aphis</taxon>
    </lineage>
</organism>
<dbReference type="Proteomes" id="UP000475862">
    <property type="component" value="Unassembled WGS sequence"/>
</dbReference>
<accession>A0A6G0TWN9</accession>
<evidence type="ECO:0000313" key="1">
    <source>
        <dbReference type="EMBL" id="KAE9539333.1"/>
    </source>
</evidence>
<gene>
    <name evidence="1" type="ORF">AGLY_004585</name>
</gene>
<evidence type="ECO:0000313" key="2">
    <source>
        <dbReference type="Proteomes" id="UP000475862"/>
    </source>
</evidence>
<dbReference type="EMBL" id="VYZN01000014">
    <property type="protein sequence ID" value="KAE9539333.1"/>
    <property type="molecule type" value="Genomic_DNA"/>
</dbReference>
<dbReference type="AlphaFoldDB" id="A0A6G0TWN9"/>
<keyword evidence="2" id="KW-1185">Reference proteome</keyword>
<comment type="caution">
    <text evidence="1">The sequence shown here is derived from an EMBL/GenBank/DDBJ whole genome shotgun (WGS) entry which is preliminary data.</text>
</comment>
<sequence>MPPLKPPNIPPMAKMDTANEYKGTYFQSIKNTEFDGYKMYNFSAIHQRKSEKINFKCPMDHLDRERLMLFSFRFAFCSENFKEHLKHKNIYNINSVHYNICHFTNVIQLTGRYSLNDIKMNMLGESFCIIDIILVRWSRTTRLFPRDYETELYLLCAKGLSDHMHIHYNL</sequence>
<name>A0A6G0TWN9_APHGL</name>
<proteinExistence type="predicted"/>
<protein>
    <submittedName>
        <fullName evidence="1">Uncharacterized protein</fullName>
    </submittedName>
</protein>
<reference evidence="1 2" key="1">
    <citation type="submission" date="2019-08" db="EMBL/GenBank/DDBJ databases">
        <title>The genome of the soybean aphid Biotype 1, its phylome, world population structure and adaptation to the North American continent.</title>
        <authorList>
            <person name="Giordano R."/>
            <person name="Donthu R.K."/>
            <person name="Hernandez A.G."/>
            <person name="Wright C.L."/>
            <person name="Zimin A.V."/>
        </authorList>
    </citation>
    <scope>NUCLEOTIDE SEQUENCE [LARGE SCALE GENOMIC DNA]</scope>
    <source>
        <tissue evidence="1">Whole aphids</tissue>
    </source>
</reference>